<keyword evidence="2" id="KW-0812">Transmembrane</keyword>
<comment type="caution">
    <text evidence="4">The sequence shown here is derived from an EMBL/GenBank/DDBJ whole genome shotgun (WGS) entry which is preliminary data.</text>
</comment>
<feature type="transmembrane region" description="Helical" evidence="2">
    <location>
        <begin position="7"/>
        <end position="28"/>
    </location>
</feature>
<dbReference type="RefSeq" id="WP_179393647.1">
    <property type="nucleotide sequence ID" value="NZ_JACCBS010000001.1"/>
</dbReference>
<dbReference type="Gene3D" id="2.20.230.10">
    <property type="entry name" value="Resuscitation-promoting factor rpfb"/>
    <property type="match status" value="1"/>
</dbReference>
<dbReference type="SMART" id="SM01208">
    <property type="entry name" value="G5"/>
    <property type="match status" value="1"/>
</dbReference>
<accession>A0ABX2R987</accession>
<dbReference type="EMBL" id="JACCBS010000001">
    <property type="protein sequence ID" value="NYE56425.1"/>
    <property type="molecule type" value="Genomic_DNA"/>
</dbReference>
<evidence type="ECO:0000256" key="2">
    <source>
        <dbReference type="SAM" id="Phobius"/>
    </source>
</evidence>
<dbReference type="InterPro" id="IPR022029">
    <property type="entry name" value="YoaR-like_PG-bd"/>
</dbReference>
<keyword evidence="1" id="KW-0732">Signal</keyword>
<evidence type="ECO:0000256" key="1">
    <source>
        <dbReference type="ARBA" id="ARBA00022729"/>
    </source>
</evidence>
<keyword evidence="2" id="KW-0472">Membrane</keyword>
<name>A0ABX2R987_9THEO</name>
<feature type="domain" description="G5" evidence="3">
    <location>
        <begin position="370"/>
        <end position="449"/>
    </location>
</feature>
<sequence length="466" mass="52169">MKKSYIILIATIALVVMLLAGMVGFSYYTYIKPYQGKIAYGVTVQGEPVGGMTFKEFKRYLEGLNNELQNQPVVLTLGNKTWTYKKGDLGISLNTAEMYRKAYELGRKGSLLKQIMERRQLNKAAVDIKYLVRLEERKLLAKLDQINKEIYVEPKNAEFRLLPNETFAIIPHKTGIALDSEQAVKDVQANLLENPLKVSFKLKEVLPDKTTEDIKKMRLTGLLASFTTSFDVRKVNRSYNIGVAAGKLNGILIAPGEVFSFNKTVGPRSAKEGYKNAPVILRDQLVEALGGGVCQVSTTLYNAVLLANLPIVERHNHSLPVAYVPPGRDATVTDGGKDFKFKNNLPCYLYIKSYVNGNRITFKIFGDASLKKHVVIKSWVTKTLPYKTIIIKDPSLPEGKKVVKQEGAPGKYAKAQRIVYQNGRVVKVENLRDSYYKPMNEIILVGTKKVPNSTSSKETSVKENVY</sequence>
<keyword evidence="5" id="KW-1185">Reference proteome</keyword>
<organism evidence="4 5">
    <name type="scientific">Carboxydothermus ferrireducens DSM 11255</name>
    <dbReference type="NCBI Taxonomy" id="1119529"/>
    <lineage>
        <taxon>Bacteria</taxon>
        <taxon>Bacillati</taxon>
        <taxon>Bacillota</taxon>
        <taxon>Clostridia</taxon>
        <taxon>Thermoanaerobacterales</taxon>
        <taxon>Thermoanaerobacteraceae</taxon>
        <taxon>Carboxydothermus</taxon>
    </lineage>
</organism>
<gene>
    <name evidence="4" type="ORF">HDG70_000131</name>
</gene>
<keyword evidence="2" id="KW-1133">Transmembrane helix</keyword>
<proteinExistence type="predicted"/>
<dbReference type="Proteomes" id="UP000604066">
    <property type="component" value="Unassembled WGS sequence"/>
</dbReference>
<dbReference type="Pfam" id="PF07501">
    <property type="entry name" value="G5"/>
    <property type="match status" value="1"/>
</dbReference>
<dbReference type="InterPro" id="IPR011098">
    <property type="entry name" value="G5_dom"/>
</dbReference>
<dbReference type="PANTHER" id="PTHR35788:SF1">
    <property type="entry name" value="EXPORTED PROTEIN"/>
    <property type="match status" value="1"/>
</dbReference>
<dbReference type="Pfam" id="PF12229">
    <property type="entry name" value="PG_binding_4"/>
    <property type="match status" value="1"/>
</dbReference>
<dbReference type="InterPro" id="IPR007391">
    <property type="entry name" value="Vancomycin_resist_VanW"/>
</dbReference>
<evidence type="ECO:0000259" key="3">
    <source>
        <dbReference type="PROSITE" id="PS51109"/>
    </source>
</evidence>
<reference evidence="4 5" key="1">
    <citation type="submission" date="2020-07" db="EMBL/GenBank/DDBJ databases">
        <title>Genomic Encyclopedia of Type Strains, Phase III (KMG-III): the genomes of soil and plant-associated and newly described type strains.</title>
        <authorList>
            <person name="Whitman W."/>
        </authorList>
    </citation>
    <scope>NUCLEOTIDE SEQUENCE [LARGE SCALE GENOMIC DNA]</scope>
    <source>
        <strain evidence="4 5">DSM 11255</strain>
    </source>
</reference>
<evidence type="ECO:0000313" key="4">
    <source>
        <dbReference type="EMBL" id="NYE56425.1"/>
    </source>
</evidence>
<dbReference type="Pfam" id="PF04294">
    <property type="entry name" value="VanW"/>
    <property type="match status" value="1"/>
</dbReference>
<dbReference type="InterPro" id="IPR052913">
    <property type="entry name" value="Glycopeptide_resist_protein"/>
</dbReference>
<evidence type="ECO:0000313" key="5">
    <source>
        <dbReference type="Proteomes" id="UP000604066"/>
    </source>
</evidence>
<dbReference type="PANTHER" id="PTHR35788">
    <property type="entry name" value="EXPORTED PROTEIN-RELATED"/>
    <property type="match status" value="1"/>
</dbReference>
<dbReference type="PROSITE" id="PS51109">
    <property type="entry name" value="G5"/>
    <property type="match status" value="1"/>
</dbReference>
<protein>
    <submittedName>
        <fullName evidence="4">Vancomycin resistance protein YoaR</fullName>
    </submittedName>
</protein>